<name>A0AA38E2U6_CITFR</name>
<protein>
    <submittedName>
        <fullName evidence="1">Uncharacterized protein</fullName>
    </submittedName>
</protein>
<evidence type="ECO:0000313" key="1">
    <source>
        <dbReference type="EMBL" id="KPR54652.1"/>
    </source>
</evidence>
<dbReference type="EMBL" id="LJEB01000064">
    <property type="protein sequence ID" value="KPR54652.1"/>
    <property type="molecule type" value="Genomic_DNA"/>
</dbReference>
<evidence type="ECO:0000313" key="2">
    <source>
        <dbReference type="Proteomes" id="UP000050520"/>
    </source>
</evidence>
<comment type="caution">
    <text evidence="1">The sequence shown here is derived from an EMBL/GenBank/DDBJ whole genome shotgun (WGS) entry which is preliminary data.</text>
</comment>
<accession>A0AA38E2U6</accession>
<sequence length="79" mass="9380">MRKKASPDSISYGEMTLKRFNKSCSFFFSTQVKLTNYLLNLEITHIFSAREKKLLTEKRRQLVRFSNVSKQHSLTEMLF</sequence>
<proteinExistence type="predicted"/>
<reference evidence="2" key="1">
    <citation type="submission" date="2015-09" db="EMBL/GenBank/DDBJ databases">
        <title>Prevalence of NDMs in South Africa.</title>
        <authorList>
            <person name="Osei Sekyere J."/>
            <person name="Govinden U."/>
            <person name="Essack S."/>
            <person name="Haldorsen B."/>
            <person name="Samuelsen O."/>
            <person name="Aasnaes B."/>
            <person name="Sundsfjord A."/>
        </authorList>
    </citation>
    <scope>NUCLEOTIDE SEQUENCE [LARGE SCALE GENOMIC DNA]</scope>
    <source>
        <strain evidence="2">ST62:944112508</strain>
    </source>
</reference>
<organism evidence="1 2">
    <name type="scientific">Citrobacter freundii</name>
    <dbReference type="NCBI Taxonomy" id="546"/>
    <lineage>
        <taxon>Bacteria</taxon>
        <taxon>Pseudomonadati</taxon>
        <taxon>Pseudomonadota</taxon>
        <taxon>Gammaproteobacteria</taxon>
        <taxon>Enterobacterales</taxon>
        <taxon>Enterobacteriaceae</taxon>
        <taxon>Citrobacter</taxon>
        <taxon>Citrobacter freundii complex</taxon>
    </lineage>
</organism>
<dbReference type="Proteomes" id="UP000050520">
    <property type="component" value="Unassembled WGS sequence"/>
</dbReference>
<dbReference type="AlphaFoldDB" id="A0AA38E2U6"/>
<gene>
    <name evidence="1" type="ORF">AN672_15035</name>
</gene>
<reference evidence="1 2" key="2">
    <citation type="journal article" date="2017" name="PLoS ONE">
        <title>Genomic and phenotypic characterisation of fluoroquinolone resistance mechanisms in Enterobacteriaceae in Durban, South Africa.</title>
        <authorList>
            <person name="Osei Sekyere J."/>
            <person name="Amoako D.G."/>
        </authorList>
    </citation>
    <scope>NUCLEOTIDE SEQUENCE [LARGE SCALE GENOMIC DNA]</scope>
    <source>
        <strain evidence="1 2">ST62:944112508</strain>
    </source>
</reference>